<keyword evidence="6 10" id="KW-0067">ATP-binding</keyword>
<keyword evidence="11" id="KW-0175">Coiled coil</keyword>
<dbReference type="PANTHER" id="PTHR34185:SF3">
    <property type="entry name" value="DNA INTEGRITY SCANNING PROTEIN DISA"/>
    <property type="match status" value="1"/>
</dbReference>
<dbReference type="Gene3D" id="1.10.150.20">
    <property type="entry name" value="5' to 3' exonuclease, C-terminal subdomain"/>
    <property type="match status" value="1"/>
</dbReference>
<evidence type="ECO:0000256" key="8">
    <source>
        <dbReference type="ARBA" id="ARBA00023125"/>
    </source>
</evidence>
<evidence type="ECO:0000256" key="1">
    <source>
        <dbReference type="ARBA" id="ARBA00000877"/>
    </source>
</evidence>
<organism evidence="13 14">
    <name type="scientific">Euzebya pacifica</name>
    <dbReference type="NCBI Taxonomy" id="1608957"/>
    <lineage>
        <taxon>Bacteria</taxon>
        <taxon>Bacillati</taxon>
        <taxon>Actinomycetota</taxon>
        <taxon>Nitriliruptoria</taxon>
        <taxon>Euzebyales</taxon>
    </lineage>
</organism>
<dbReference type="EC" id="2.7.7.85" evidence="10"/>
<dbReference type="GO" id="GO:0106408">
    <property type="term" value="F:diadenylate cyclase activity"/>
    <property type="evidence" value="ECO:0007669"/>
    <property type="project" value="UniProtKB-EC"/>
</dbReference>
<dbReference type="InterPro" id="IPR041663">
    <property type="entry name" value="DisA/LigA_HHH"/>
</dbReference>
<comment type="catalytic activity">
    <reaction evidence="1 10">
        <text>2 ATP = 3',3'-c-di-AMP + 2 diphosphate</text>
        <dbReference type="Rhea" id="RHEA:35655"/>
        <dbReference type="ChEBI" id="CHEBI:30616"/>
        <dbReference type="ChEBI" id="CHEBI:33019"/>
        <dbReference type="ChEBI" id="CHEBI:71500"/>
        <dbReference type="EC" id="2.7.7.85"/>
    </reaction>
</comment>
<dbReference type="Proteomes" id="UP000264006">
    <property type="component" value="Chromosome"/>
</dbReference>
<evidence type="ECO:0000256" key="2">
    <source>
        <dbReference type="ARBA" id="ARBA00022679"/>
    </source>
</evidence>
<dbReference type="GO" id="GO:0005524">
    <property type="term" value="F:ATP binding"/>
    <property type="evidence" value="ECO:0007669"/>
    <property type="project" value="UniProtKB-UniRule"/>
</dbReference>
<reference evidence="13 14" key="1">
    <citation type="submission" date="2018-09" db="EMBL/GenBank/DDBJ databases">
        <title>Complete genome sequence of Euzebya sp. DY32-46 isolated from seawater of Pacific Ocean.</title>
        <authorList>
            <person name="Xu L."/>
            <person name="Wu Y.-H."/>
            <person name="Xu X.-W."/>
        </authorList>
    </citation>
    <scope>NUCLEOTIDE SEQUENCE [LARGE SCALE GENOMIC DNA]</scope>
    <source>
        <strain evidence="13 14">DY32-46</strain>
    </source>
</reference>
<dbReference type="InterPro" id="IPR023763">
    <property type="entry name" value="DNA_integrity_scanning_protein"/>
</dbReference>
<evidence type="ECO:0000256" key="9">
    <source>
        <dbReference type="ARBA" id="ARBA00023204"/>
    </source>
</evidence>
<comment type="similarity">
    <text evidence="10">Belongs to the DisA family.</text>
</comment>
<dbReference type="GO" id="GO:0006281">
    <property type="term" value="P:DNA repair"/>
    <property type="evidence" value="ECO:0007669"/>
    <property type="project" value="UniProtKB-UniRule"/>
</dbReference>
<evidence type="ECO:0000256" key="10">
    <source>
        <dbReference type="HAMAP-Rule" id="MF_01438"/>
    </source>
</evidence>
<dbReference type="Pfam" id="PF02457">
    <property type="entry name" value="DAC"/>
    <property type="match status" value="1"/>
</dbReference>
<protein>
    <recommendedName>
        <fullName evidence="10">DNA integrity scanning protein DisA</fullName>
    </recommendedName>
    <alternativeName>
        <fullName evidence="10">Cyclic di-AMP synthase</fullName>
        <shortName evidence="10">c-di-AMP synthase</shortName>
    </alternativeName>
    <alternativeName>
        <fullName evidence="10">Diadenylate cyclase</fullName>
        <ecNumber evidence="10">2.7.7.85</ecNumber>
    </alternativeName>
</protein>
<dbReference type="GO" id="GO:0004016">
    <property type="term" value="F:adenylate cyclase activity"/>
    <property type="evidence" value="ECO:0007669"/>
    <property type="project" value="TreeGrafter"/>
</dbReference>
<name>A0A346Y2Q2_9ACTN</name>
<keyword evidence="3 10" id="KW-0548">Nucleotidyltransferase</keyword>
<dbReference type="InterPro" id="IPR010994">
    <property type="entry name" value="RuvA_2-like"/>
</dbReference>
<dbReference type="AlphaFoldDB" id="A0A346Y2Q2"/>
<keyword evidence="8 10" id="KW-0238">DNA-binding</keyword>
<dbReference type="InterPro" id="IPR038331">
    <property type="entry name" value="DisA_sf"/>
</dbReference>
<dbReference type="SUPFAM" id="SSF47781">
    <property type="entry name" value="RuvA domain 2-like"/>
    <property type="match status" value="1"/>
</dbReference>
<keyword evidence="2 10" id="KW-0808">Transferase</keyword>
<evidence type="ECO:0000313" key="14">
    <source>
        <dbReference type="Proteomes" id="UP000264006"/>
    </source>
</evidence>
<feature type="binding site" evidence="10">
    <location>
        <position position="72"/>
    </location>
    <ligand>
        <name>ATP</name>
        <dbReference type="ChEBI" id="CHEBI:30616"/>
    </ligand>
</feature>
<feature type="binding site" evidence="10">
    <location>
        <position position="90"/>
    </location>
    <ligand>
        <name>ATP</name>
        <dbReference type="ChEBI" id="CHEBI:30616"/>
    </ligand>
</feature>
<dbReference type="GO" id="GO:0003677">
    <property type="term" value="F:DNA binding"/>
    <property type="evidence" value="ECO:0007669"/>
    <property type="project" value="UniProtKB-UniRule"/>
</dbReference>
<keyword evidence="7 10" id="KW-0460">Magnesium</keyword>
<evidence type="ECO:0000256" key="11">
    <source>
        <dbReference type="SAM" id="Coils"/>
    </source>
</evidence>
<dbReference type="Gene3D" id="3.40.1700.10">
    <property type="entry name" value="DNA integrity scanning protein, DisA, N-terminal domain"/>
    <property type="match status" value="1"/>
</dbReference>
<gene>
    <name evidence="10" type="primary">disA</name>
    <name evidence="13" type="ORF">DVS28_a4082</name>
</gene>
<keyword evidence="14" id="KW-1185">Reference proteome</keyword>
<evidence type="ECO:0000256" key="6">
    <source>
        <dbReference type="ARBA" id="ARBA00022840"/>
    </source>
</evidence>
<dbReference type="InterPro" id="IPR018906">
    <property type="entry name" value="DNA_integrity_scan_DisA_link"/>
</dbReference>
<keyword evidence="9 10" id="KW-0234">DNA repair</keyword>
<dbReference type="EMBL" id="CP031165">
    <property type="protein sequence ID" value="AXV08749.1"/>
    <property type="molecule type" value="Genomic_DNA"/>
</dbReference>
<feature type="domain" description="DAC" evidence="12">
    <location>
        <begin position="5"/>
        <end position="145"/>
    </location>
</feature>
<sequence>MAERDDALVDMLQQVAPGTVLRAGIERIIKAGKGALIVLGYDKQMEELRSGGFQLKAKLTAQHLSEVAKMDGAILIDNACENILWANVHLVPDSGIPTMETGTRHRTADRMAKQTNIPVISVSESMQIVSVYVGGHKHVLEELSSIMFRANQALATLERYRNRLDEVSAALSALEIENVVTLGNVVQVLQRAERVARISEEIEHAVAELGTEGRLLQLQLDELLLGVESERELVVADYLADRRRKVSKVMESLAALDDAELLEHGKVARALGYSPAEQGDERPVTARGYRLLSRIPRLPDQIVEKLVDKFSSVDHLLDATLEDLGTVDGIGETRARAIKEGLARLAESSILERYA</sequence>
<dbReference type="NCBIfam" id="NF010009">
    <property type="entry name" value="PRK13482.1"/>
    <property type="match status" value="1"/>
</dbReference>
<evidence type="ECO:0000256" key="7">
    <source>
        <dbReference type="ARBA" id="ARBA00022842"/>
    </source>
</evidence>
<comment type="subunit">
    <text evidence="10">Homooctamer.</text>
</comment>
<evidence type="ECO:0000256" key="4">
    <source>
        <dbReference type="ARBA" id="ARBA00022741"/>
    </source>
</evidence>
<evidence type="ECO:0000256" key="3">
    <source>
        <dbReference type="ARBA" id="ARBA00022695"/>
    </source>
</evidence>
<dbReference type="InterPro" id="IPR003390">
    <property type="entry name" value="DNA_integrity_scan_DisA_N"/>
</dbReference>
<comment type="function">
    <text evidence="10">Has also diadenylate cyclase activity, catalyzing the condensation of 2 ATP molecules into cyclic di-AMP (c-di-AMP). c-di-AMP likely acts as a signaling molecule that may couple DNA integrity with a cellular process.</text>
</comment>
<evidence type="ECO:0000259" key="12">
    <source>
        <dbReference type="PROSITE" id="PS51794"/>
    </source>
</evidence>
<comment type="cofactor">
    <cofactor evidence="10">
        <name>Mg(2+)</name>
        <dbReference type="ChEBI" id="CHEBI:18420"/>
    </cofactor>
</comment>
<dbReference type="HAMAP" id="MF_01438">
    <property type="entry name" value="DisA"/>
    <property type="match status" value="1"/>
</dbReference>
<keyword evidence="4 10" id="KW-0547">Nucleotide-binding</keyword>
<dbReference type="Pfam" id="PF10635">
    <property type="entry name" value="DisA-linker"/>
    <property type="match status" value="1"/>
</dbReference>
<comment type="function">
    <text evidence="10">Participates in a DNA-damage check-point. DisA forms globular foci that rapidly scan along the chromosomes searching for lesions.</text>
</comment>
<dbReference type="Gene3D" id="1.20.1260.110">
    <property type="entry name" value="DNA integrity scanning linker region"/>
    <property type="match status" value="1"/>
</dbReference>
<dbReference type="Pfam" id="PF12826">
    <property type="entry name" value="HHH_2"/>
    <property type="match status" value="1"/>
</dbReference>
<dbReference type="InterPro" id="IPR050338">
    <property type="entry name" value="DisA"/>
</dbReference>
<feature type="coiled-coil region" evidence="11">
    <location>
        <begin position="150"/>
        <end position="177"/>
    </location>
</feature>
<evidence type="ECO:0000256" key="5">
    <source>
        <dbReference type="ARBA" id="ARBA00022763"/>
    </source>
</evidence>
<dbReference type="PANTHER" id="PTHR34185">
    <property type="entry name" value="DIADENYLATE CYCLASE"/>
    <property type="match status" value="1"/>
</dbReference>
<keyword evidence="5 10" id="KW-0227">DNA damage</keyword>
<dbReference type="InterPro" id="IPR036888">
    <property type="entry name" value="DNA_integrity_DisA_N_sf"/>
</dbReference>
<dbReference type="SUPFAM" id="SSF143597">
    <property type="entry name" value="YojJ-like"/>
    <property type="match status" value="1"/>
</dbReference>
<dbReference type="KEGG" id="euz:DVS28_a4082"/>
<evidence type="ECO:0000313" key="13">
    <source>
        <dbReference type="EMBL" id="AXV08749.1"/>
    </source>
</evidence>
<feature type="binding site" evidence="10">
    <location>
        <begin position="103"/>
        <end position="107"/>
    </location>
    <ligand>
        <name>ATP</name>
        <dbReference type="ChEBI" id="CHEBI:30616"/>
    </ligand>
</feature>
<dbReference type="PROSITE" id="PS51794">
    <property type="entry name" value="DAC"/>
    <property type="match status" value="1"/>
</dbReference>
<proteinExistence type="inferred from homology"/>
<accession>A0A346Y2Q2</accession>